<gene>
    <name evidence="1" type="ORF">KUF71_012227</name>
</gene>
<dbReference type="AlphaFoldDB" id="A0AAE1HN13"/>
<reference evidence="1" key="2">
    <citation type="journal article" date="2023" name="BMC Genomics">
        <title>Pest status, molecular evolution, and epigenetic factors derived from the genome assembly of Frankliniella fusca, a thysanopteran phytovirus vector.</title>
        <authorList>
            <person name="Catto M.A."/>
            <person name="Labadie P.E."/>
            <person name="Jacobson A.L."/>
            <person name="Kennedy G.G."/>
            <person name="Srinivasan R."/>
            <person name="Hunt B.G."/>
        </authorList>
    </citation>
    <scope>NUCLEOTIDE SEQUENCE</scope>
    <source>
        <strain evidence="1">PL_HMW_Pooled</strain>
    </source>
</reference>
<protein>
    <submittedName>
        <fullName evidence="1">O-acetyl-L-homoserine sulfhydrylase 2</fullName>
    </submittedName>
</protein>
<accession>A0AAE1HN13</accession>
<dbReference type="EMBL" id="JAHWGI010001166">
    <property type="protein sequence ID" value="KAK3924143.1"/>
    <property type="molecule type" value="Genomic_DNA"/>
</dbReference>
<evidence type="ECO:0000313" key="1">
    <source>
        <dbReference type="EMBL" id="KAK3924143.1"/>
    </source>
</evidence>
<dbReference type="Proteomes" id="UP001219518">
    <property type="component" value="Unassembled WGS sequence"/>
</dbReference>
<comment type="caution">
    <text evidence="1">The sequence shown here is derived from an EMBL/GenBank/DDBJ whole genome shotgun (WGS) entry which is preliminary data.</text>
</comment>
<organism evidence="1 2">
    <name type="scientific">Frankliniella fusca</name>
    <dbReference type="NCBI Taxonomy" id="407009"/>
    <lineage>
        <taxon>Eukaryota</taxon>
        <taxon>Metazoa</taxon>
        <taxon>Ecdysozoa</taxon>
        <taxon>Arthropoda</taxon>
        <taxon>Hexapoda</taxon>
        <taxon>Insecta</taxon>
        <taxon>Pterygota</taxon>
        <taxon>Neoptera</taxon>
        <taxon>Paraneoptera</taxon>
        <taxon>Thysanoptera</taxon>
        <taxon>Terebrantia</taxon>
        <taxon>Thripoidea</taxon>
        <taxon>Thripidae</taxon>
        <taxon>Frankliniella</taxon>
    </lineage>
</organism>
<evidence type="ECO:0000313" key="2">
    <source>
        <dbReference type="Proteomes" id="UP001219518"/>
    </source>
</evidence>
<name>A0AAE1HN13_9NEOP</name>
<sequence length="276" mass="31659">MRGETRCERDKTGVLTYTNYEQYMYPVRKGFLPYQGHSATCPCEVRSSMFTKCGQSLSTASKSGGPCTIQPVSSFTQYDLEVEPNEFMHLKKEVQGTHDYGENPEMTAAVDTSTITTTAIKIEVEETGVKTESHHDTFSGSLLAKDVQDSFLAYNYLLSRMDDLMQNVPRQARPCYYLTSLLLQCPACAKAYKGGRYRLQSLLNHIKDYHTEMRSKLLKVVRERYTVRKKCDCFACYVNRASKHPKDRSRMFKRLSDYSKSFVLENFQNLKVALKP</sequence>
<reference evidence="1" key="1">
    <citation type="submission" date="2021-07" db="EMBL/GenBank/DDBJ databases">
        <authorList>
            <person name="Catto M.A."/>
            <person name="Jacobson A."/>
            <person name="Kennedy G."/>
            <person name="Labadie P."/>
            <person name="Hunt B.G."/>
            <person name="Srinivasan R."/>
        </authorList>
    </citation>
    <scope>NUCLEOTIDE SEQUENCE</scope>
    <source>
        <strain evidence="1">PL_HMW_Pooled</strain>
        <tissue evidence="1">Head</tissue>
    </source>
</reference>
<keyword evidence="2" id="KW-1185">Reference proteome</keyword>
<proteinExistence type="predicted"/>